<reference evidence="2 3" key="1">
    <citation type="journal article" date="2018" name="Sci. Rep.">
        <title>Genome sequence of the cauliflower mushroom Sparassis crispa (Hanabiratake) and its association with beneficial usage.</title>
        <authorList>
            <person name="Kiyama R."/>
            <person name="Furutani Y."/>
            <person name="Kawaguchi K."/>
            <person name="Nakanishi T."/>
        </authorList>
    </citation>
    <scope>NUCLEOTIDE SEQUENCE [LARGE SCALE GENOMIC DNA]</scope>
</reference>
<dbReference type="EMBL" id="BFAD01000004">
    <property type="protein sequence ID" value="GBE82062.1"/>
    <property type="molecule type" value="Genomic_DNA"/>
</dbReference>
<accession>A0A401GIR4</accession>
<evidence type="ECO:0000256" key="1">
    <source>
        <dbReference type="SAM" id="MobiDB-lite"/>
    </source>
</evidence>
<evidence type="ECO:0000313" key="3">
    <source>
        <dbReference type="Proteomes" id="UP000287166"/>
    </source>
</evidence>
<dbReference type="InParanoid" id="A0A401GIR4"/>
<organism evidence="2 3">
    <name type="scientific">Sparassis crispa</name>
    <dbReference type="NCBI Taxonomy" id="139825"/>
    <lineage>
        <taxon>Eukaryota</taxon>
        <taxon>Fungi</taxon>
        <taxon>Dikarya</taxon>
        <taxon>Basidiomycota</taxon>
        <taxon>Agaricomycotina</taxon>
        <taxon>Agaricomycetes</taxon>
        <taxon>Polyporales</taxon>
        <taxon>Sparassidaceae</taxon>
        <taxon>Sparassis</taxon>
    </lineage>
</organism>
<keyword evidence="3" id="KW-1185">Reference proteome</keyword>
<proteinExistence type="predicted"/>
<protein>
    <submittedName>
        <fullName evidence="2">Uncharacterized protein</fullName>
    </submittedName>
</protein>
<feature type="region of interest" description="Disordered" evidence="1">
    <location>
        <begin position="25"/>
        <end position="75"/>
    </location>
</feature>
<dbReference type="RefSeq" id="XP_027612975.1">
    <property type="nucleotide sequence ID" value="XM_027757174.1"/>
</dbReference>
<gene>
    <name evidence="2" type="ORF">SCP_0404400</name>
</gene>
<comment type="caution">
    <text evidence="2">The sequence shown here is derived from an EMBL/GenBank/DDBJ whole genome shotgun (WGS) entry which is preliminary data.</text>
</comment>
<dbReference type="AlphaFoldDB" id="A0A401GIR4"/>
<evidence type="ECO:0000313" key="2">
    <source>
        <dbReference type="EMBL" id="GBE82062.1"/>
    </source>
</evidence>
<name>A0A401GIR4_9APHY</name>
<feature type="compositionally biased region" description="Polar residues" evidence="1">
    <location>
        <begin position="57"/>
        <end position="68"/>
    </location>
</feature>
<dbReference type="GeneID" id="38778979"/>
<feature type="compositionally biased region" description="Polar residues" evidence="1">
    <location>
        <begin position="38"/>
        <end position="48"/>
    </location>
</feature>
<sequence length="75" mass="8088">MVNSSVPSASHGIYTGPITRLMAKRRQIEAQASGAGFQDQSGQSQLSPQHLRPRPTKINTTDSATQGPKSGRRKK</sequence>
<dbReference type="Proteomes" id="UP000287166">
    <property type="component" value="Unassembled WGS sequence"/>
</dbReference>